<dbReference type="AlphaFoldDB" id="A0A4R3VB10"/>
<dbReference type="PANTHER" id="PTHR45947:SF3">
    <property type="entry name" value="SULFOQUINOVOSYL TRANSFERASE SQD2"/>
    <property type="match status" value="1"/>
</dbReference>
<reference evidence="2 3" key="1">
    <citation type="submission" date="2019-03" db="EMBL/GenBank/DDBJ databases">
        <title>Genomic Encyclopedia of Type Strains, Phase IV (KMG-IV): sequencing the most valuable type-strain genomes for metagenomic binning, comparative biology and taxonomic classification.</title>
        <authorList>
            <person name="Goeker M."/>
        </authorList>
    </citation>
    <scope>NUCLEOTIDE SEQUENCE [LARGE SCALE GENOMIC DNA]</scope>
    <source>
        <strain evidence="2 3">DSM 100048</strain>
    </source>
</reference>
<keyword evidence="2" id="KW-0808">Transferase</keyword>
<evidence type="ECO:0000259" key="1">
    <source>
        <dbReference type="Pfam" id="PF13439"/>
    </source>
</evidence>
<comment type="caution">
    <text evidence="2">The sequence shown here is derived from an EMBL/GenBank/DDBJ whole genome shotgun (WGS) entry which is preliminary data.</text>
</comment>
<dbReference type="CDD" id="cd03814">
    <property type="entry name" value="GT4-like"/>
    <property type="match status" value="1"/>
</dbReference>
<dbReference type="EMBL" id="SMBX01000003">
    <property type="protein sequence ID" value="TCV00782.1"/>
    <property type="molecule type" value="Genomic_DNA"/>
</dbReference>
<proteinExistence type="predicted"/>
<dbReference type="Proteomes" id="UP000294692">
    <property type="component" value="Unassembled WGS sequence"/>
</dbReference>
<name>A0A4R3VB10_9BURK</name>
<keyword evidence="3" id="KW-1185">Reference proteome</keyword>
<evidence type="ECO:0000313" key="2">
    <source>
        <dbReference type="EMBL" id="TCV00782.1"/>
    </source>
</evidence>
<dbReference type="GO" id="GO:0016757">
    <property type="term" value="F:glycosyltransferase activity"/>
    <property type="evidence" value="ECO:0007669"/>
    <property type="project" value="TreeGrafter"/>
</dbReference>
<dbReference type="OrthoDB" id="9802525at2"/>
<dbReference type="Pfam" id="PF13439">
    <property type="entry name" value="Glyco_transf_4"/>
    <property type="match status" value="1"/>
</dbReference>
<dbReference type="SUPFAM" id="SSF53756">
    <property type="entry name" value="UDP-Glycosyltransferase/glycogen phosphorylase"/>
    <property type="match status" value="1"/>
</dbReference>
<sequence length="356" mass="39440">MRILIVTDAWDPQINGVVFTLKQTRRELARMGHLVEILHPGMFRTIPCPSYREIRLSLLPGGRMASLINAFRPDALHIATEGPLGLAARRYALKHGMPFTTAYHTRFPEYIHARTRLPHFVSYRWLRWFHGPAVRTMVPTRSVRNDLIENGFDASRIVIWARGVDLSVFHPRAGDELTDAFRTRQRPVFLYAGRIAVEKNLPAFLALDLPGEKYVVGDGPALARLKRQFPDVRFTGAQSHSVLASLYRMADVFVFPSRTDTFGLVLLEAMACGCPVAALPSEATADILRGSGAGVISSGLRDACLQALEIDRGIPSAHAAGFSWEAASRTFLRHLQPMGGGAAIMRHADGKPALRQ</sequence>
<dbReference type="PANTHER" id="PTHR45947">
    <property type="entry name" value="SULFOQUINOVOSYL TRANSFERASE SQD2"/>
    <property type="match status" value="1"/>
</dbReference>
<protein>
    <submittedName>
        <fullName evidence="2">Glycosyltransferase involved in cell wall biosynthesis</fullName>
    </submittedName>
</protein>
<dbReference type="InterPro" id="IPR028098">
    <property type="entry name" value="Glyco_trans_4-like_N"/>
</dbReference>
<dbReference type="Gene3D" id="3.40.50.2000">
    <property type="entry name" value="Glycogen Phosphorylase B"/>
    <property type="match status" value="2"/>
</dbReference>
<accession>A0A4R3VB10</accession>
<dbReference type="InterPro" id="IPR050194">
    <property type="entry name" value="Glycosyltransferase_grp1"/>
</dbReference>
<feature type="domain" description="Glycosyltransferase subfamily 4-like N-terminal" evidence="1">
    <location>
        <begin position="14"/>
        <end position="167"/>
    </location>
</feature>
<organism evidence="2 3">
    <name type="scientific">Paracandidimonas soli</name>
    <dbReference type="NCBI Taxonomy" id="1917182"/>
    <lineage>
        <taxon>Bacteria</taxon>
        <taxon>Pseudomonadati</taxon>
        <taxon>Pseudomonadota</taxon>
        <taxon>Betaproteobacteria</taxon>
        <taxon>Burkholderiales</taxon>
        <taxon>Alcaligenaceae</taxon>
        <taxon>Paracandidimonas</taxon>
    </lineage>
</organism>
<dbReference type="RefSeq" id="WP_132475733.1">
    <property type="nucleotide sequence ID" value="NZ_JBHRVM010000001.1"/>
</dbReference>
<gene>
    <name evidence="2" type="ORF">EV686_103366</name>
</gene>
<evidence type="ECO:0000313" key="3">
    <source>
        <dbReference type="Proteomes" id="UP000294692"/>
    </source>
</evidence>
<dbReference type="Pfam" id="PF13692">
    <property type="entry name" value="Glyco_trans_1_4"/>
    <property type="match status" value="1"/>
</dbReference>